<dbReference type="PANTHER" id="PTHR43399">
    <property type="entry name" value="SUBTILISIN-RELATED"/>
    <property type="match status" value="1"/>
</dbReference>
<evidence type="ECO:0000256" key="4">
    <source>
        <dbReference type="ARBA" id="ARBA00022825"/>
    </source>
</evidence>
<evidence type="ECO:0000256" key="2">
    <source>
        <dbReference type="ARBA" id="ARBA00022670"/>
    </source>
</evidence>
<dbReference type="InterPro" id="IPR015500">
    <property type="entry name" value="Peptidase_S8_subtilisin-rel"/>
</dbReference>
<keyword evidence="3 5" id="KW-0378">Hydrolase</keyword>
<feature type="region of interest" description="Disordered" evidence="6">
    <location>
        <begin position="1034"/>
        <end position="1079"/>
    </location>
</feature>
<dbReference type="InterPro" id="IPR023828">
    <property type="entry name" value="Peptidase_S8_Ser-AS"/>
</dbReference>
<feature type="signal peptide" evidence="7">
    <location>
        <begin position="1"/>
        <end position="17"/>
    </location>
</feature>
<dbReference type="PROSITE" id="PS00138">
    <property type="entry name" value="SUBTILASE_SER"/>
    <property type="match status" value="1"/>
</dbReference>
<feature type="chain" id="PRO_5046181529" description="Peptidase S8/S53 domain-containing protein" evidence="7">
    <location>
        <begin position="18"/>
        <end position="1079"/>
    </location>
</feature>
<protein>
    <recommendedName>
        <fullName evidence="8">Peptidase S8/S53 domain-containing protein</fullName>
    </recommendedName>
</protein>
<sequence>MAAWNIFLFAFPACTLAWALLALNSYAKVLVFSTGQVELRPVSKAEVDDTVAAAAADTTFISSGTSRFGAVPPGHLWGDVRLRRAFIVSYEDATHGQRIVKGLQDRQASILSYIPENNVMVSARRDVAFQVAFEHGAELAECDPNLKIAAELQTLIAASSSSSSSSSDPGNTAAPDPAQRLDLEQAVSRLLGSVRVLSESETSSPQYGVLVELQPGIAAEALQEAEQEWPRKLAAAVANTPPLQGGSSRRKANCQPVVVAPLKETVDDVRRLSIFFCKEDLAAGLIFLAGLPEVKFLTPLLNVQSNNGLSSILIQTGDLTEVQYTDGFEDEVSASYRPYWKAGLQGKGEVLGLGDTGLDIESCYFTDPFFRGVYASRLSNESSLPRVQGLPYWRVNGHRKVAQYTIMKVPYGQDQQLTGDGFDRDGHGTQVSGCLAGAMLTEDVKAAETSVDSATGAAPKALISFIDLSNETRRENSSALATMVLPTDLAAGYLAIHQAAGASIISNSWTWASMPKTSYLTYSRDFDRFLWKNPGLIAIHSAGNEGNKVFRRPSIGDPGVAKNVVTVGAGTRMSPALAGSEYFMYKLSVLWRNGRTEDMMFYPTEKPNLPLLKDIIPDGGRLRLVMADPLGACKSLRRLRLSGKGAVVLVTPPTQCDVFTQARRVVEAGGKGMLVLRSTLDVPPAPVNPDTNELFTMVSMAYTFPEWTTYFMSIFNNESLVEVTISKSKSMYDSDMVMLFSATGPMPDGRMKPDIIAPGFSIVTASRSTSSATSTPANPHWDSCLIVDSQQGTSFSTPLVAGNIAIMRQYFRNGFYPSGDPKDSLSAPFTPSGMLLKGLIIAGAKSLEGGVAMMKVGPMGSAPDGFQGWGRMSLSGALPLPGFTDPDFRLQVADWGSFSATGESAVLDGLNATGTGAVKVVLVYYDFPGETMTSGALVNNLDLLVEVEPGGRLVLGNQPENATKPRPDSINPVERVLLTAPAAGSGIRIIVNATSLPSSLIDQATTQRWAVAVVGHFEGTLRSPLNPAWAVQRGMAPQRPNSPPQQPDVPPPSDPDAPLSPPRPGRPLRRRPPSPVVAD</sequence>
<evidence type="ECO:0000256" key="6">
    <source>
        <dbReference type="SAM" id="MobiDB-lite"/>
    </source>
</evidence>
<dbReference type="Pfam" id="PF00082">
    <property type="entry name" value="Peptidase_S8"/>
    <property type="match status" value="1"/>
</dbReference>
<feature type="active site" description="Charge relay system" evidence="5">
    <location>
        <position position="355"/>
    </location>
</feature>
<gene>
    <name evidence="9" type="ORF">VaNZ11_015937</name>
</gene>
<comment type="caution">
    <text evidence="9">The sequence shown here is derived from an EMBL/GenBank/DDBJ whole genome shotgun (WGS) entry which is preliminary data.</text>
</comment>
<evidence type="ECO:0000313" key="9">
    <source>
        <dbReference type="EMBL" id="GLI70910.1"/>
    </source>
</evidence>
<keyword evidence="10" id="KW-1185">Reference proteome</keyword>
<evidence type="ECO:0000256" key="3">
    <source>
        <dbReference type="ARBA" id="ARBA00022801"/>
    </source>
</evidence>
<dbReference type="InterPro" id="IPR036852">
    <property type="entry name" value="Peptidase_S8/S53_dom_sf"/>
</dbReference>
<dbReference type="Gene3D" id="3.40.50.200">
    <property type="entry name" value="Peptidase S8/S53 domain"/>
    <property type="match status" value="2"/>
</dbReference>
<keyword evidence="2 5" id="KW-0645">Protease</keyword>
<organism evidence="9 10">
    <name type="scientific">Volvox africanus</name>
    <dbReference type="NCBI Taxonomy" id="51714"/>
    <lineage>
        <taxon>Eukaryota</taxon>
        <taxon>Viridiplantae</taxon>
        <taxon>Chlorophyta</taxon>
        <taxon>core chlorophytes</taxon>
        <taxon>Chlorophyceae</taxon>
        <taxon>CS clade</taxon>
        <taxon>Chlamydomonadales</taxon>
        <taxon>Volvocaceae</taxon>
        <taxon>Volvox</taxon>
    </lineage>
</organism>
<dbReference type="InterPro" id="IPR034058">
    <property type="entry name" value="TagA/B/C/D_pept_dom"/>
</dbReference>
<proteinExistence type="inferred from homology"/>
<evidence type="ECO:0000313" key="10">
    <source>
        <dbReference type="Proteomes" id="UP001165090"/>
    </source>
</evidence>
<dbReference type="CDD" id="cd04842">
    <property type="entry name" value="Peptidases_S8_Kp43_protease"/>
    <property type="match status" value="1"/>
</dbReference>
<accession>A0ABQ5SMZ5</accession>
<reference evidence="9 10" key="1">
    <citation type="journal article" date="2023" name="IScience">
        <title>Expanded male sex-determining region conserved during the evolution of homothallism in the green alga Volvox.</title>
        <authorList>
            <person name="Yamamoto K."/>
            <person name="Matsuzaki R."/>
            <person name="Mahakham W."/>
            <person name="Heman W."/>
            <person name="Sekimoto H."/>
            <person name="Kawachi M."/>
            <person name="Minakuchi Y."/>
            <person name="Toyoda A."/>
            <person name="Nozaki H."/>
        </authorList>
    </citation>
    <scope>NUCLEOTIDE SEQUENCE [LARGE SCALE GENOMIC DNA]</scope>
    <source>
        <strain evidence="9 10">NIES-4468</strain>
    </source>
</reference>
<dbReference type="InterPro" id="IPR000209">
    <property type="entry name" value="Peptidase_S8/S53_dom"/>
</dbReference>
<dbReference type="PROSITE" id="PS51892">
    <property type="entry name" value="SUBTILASE"/>
    <property type="match status" value="1"/>
</dbReference>
<dbReference type="SUPFAM" id="SSF52743">
    <property type="entry name" value="Subtilisin-like"/>
    <property type="match status" value="1"/>
</dbReference>
<comment type="similarity">
    <text evidence="1 5">Belongs to the peptidase S8 family.</text>
</comment>
<name>A0ABQ5SMZ5_9CHLO</name>
<dbReference type="InterPro" id="IPR022398">
    <property type="entry name" value="Peptidase_S8_His-AS"/>
</dbReference>
<keyword evidence="7" id="KW-0732">Signal</keyword>
<evidence type="ECO:0000256" key="7">
    <source>
        <dbReference type="SAM" id="SignalP"/>
    </source>
</evidence>
<dbReference type="PANTHER" id="PTHR43399:SF4">
    <property type="entry name" value="CELL WALL-ASSOCIATED PROTEASE"/>
    <property type="match status" value="1"/>
</dbReference>
<dbReference type="Gene3D" id="2.60.120.380">
    <property type="match status" value="1"/>
</dbReference>
<evidence type="ECO:0000256" key="1">
    <source>
        <dbReference type="ARBA" id="ARBA00011073"/>
    </source>
</evidence>
<dbReference type="InterPro" id="IPR008979">
    <property type="entry name" value="Galactose-bd-like_sf"/>
</dbReference>
<feature type="active site" description="Charge relay system" evidence="5">
    <location>
        <position position="427"/>
    </location>
</feature>
<dbReference type="PROSITE" id="PS00137">
    <property type="entry name" value="SUBTILASE_HIS"/>
    <property type="match status" value="1"/>
</dbReference>
<dbReference type="SUPFAM" id="SSF49785">
    <property type="entry name" value="Galactose-binding domain-like"/>
    <property type="match status" value="1"/>
</dbReference>
<dbReference type="Proteomes" id="UP001165090">
    <property type="component" value="Unassembled WGS sequence"/>
</dbReference>
<feature type="domain" description="Peptidase S8/S53" evidence="8">
    <location>
        <begin position="346"/>
        <end position="819"/>
    </location>
</feature>
<dbReference type="InterPro" id="IPR051048">
    <property type="entry name" value="Peptidase_S8/S53_subtilisin"/>
</dbReference>
<dbReference type="PRINTS" id="PR00723">
    <property type="entry name" value="SUBTILISIN"/>
</dbReference>
<dbReference type="EMBL" id="BSDZ01000101">
    <property type="protein sequence ID" value="GLI70910.1"/>
    <property type="molecule type" value="Genomic_DNA"/>
</dbReference>
<evidence type="ECO:0000259" key="8">
    <source>
        <dbReference type="Pfam" id="PF00082"/>
    </source>
</evidence>
<feature type="compositionally biased region" description="Pro residues" evidence="6">
    <location>
        <begin position="1040"/>
        <end position="1065"/>
    </location>
</feature>
<evidence type="ECO:0000256" key="5">
    <source>
        <dbReference type="PROSITE-ProRule" id="PRU01240"/>
    </source>
</evidence>
<keyword evidence="4 5" id="KW-0720">Serine protease</keyword>
<feature type="active site" description="Charge relay system" evidence="5">
    <location>
        <position position="794"/>
    </location>
</feature>